<dbReference type="GO" id="GO:0070566">
    <property type="term" value="F:adenylyltransferase activity"/>
    <property type="evidence" value="ECO:0007669"/>
    <property type="project" value="TreeGrafter"/>
</dbReference>
<keyword evidence="3" id="KW-1133">Transmembrane helix</keyword>
<accession>A0A378JKL6</accession>
<dbReference type="CDD" id="cd05931">
    <property type="entry name" value="FAAL"/>
    <property type="match status" value="1"/>
</dbReference>
<dbReference type="GO" id="GO:0016874">
    <property type="term" value="F:ligase activity"/>
    <property type="evidence" value="ECO:0007669"/>
    <property type="project" value="UniProtKB-KW"/>
</dbReference>
<name>A0A378JKL6_9GAMM</name>
<dbReference type="InterPro" id="IPR045851">
    <property type="entry name" value="AMP-bd_C_sf"/>
</dbReference>
<keyword evidence="3" id="KW-0472">Membrane</keyword>
<dbReference type="OrthoDB" id="9757559at2"/>
<evidence type="ECO:0000259" key="4">
    <source>
        <dbReference type="Pfam" id="PF00501"/>
    </source>
</evidence>
<feature type="transmembrane region" description="Helical" evidence="3">
    <location>
        <begin position="75"/>
        <end position="95"/>
    </location>
</feature>
<dbReference type="Proteomes" id="UP000254794">
    <property type="component" value="Unassembled WGS sequence"/>
</dbReference>
<evidence type="ECO:0000256" key="2">
    <source>
        <dbReference type="ARBA" id="ARBA00022598"/>
    </source>
</evidence>
<dbReference type="EC" id="6.2.1.-" evidence="5"/>
<protein>
    <submittedName>
        <fullName evidence="5">Saframycin Mx1 synthetase B</fullName>
        <ecNumber evidence="5">6.2.1.-</ecNumber>
    </submittedName>
</protein>
<dbReference type="GO" id="GO:0071766">
    <property type="term" value="P:Actinobacterium-type cell wall biogenesis"/>
    <property type="evidence" value="ECO:0007669"/>
    <property type="project" value="UniProtKB-ARBA"/>
</dbReference>
<evidence type="ECO:0000313" key="6">
    <source>
        <dbReference type="Proteomes" id="UP000254794"/>
    </source>
</evidence>
<evidence type="ECO:0000256" key="3">
    <source>
        <dbReference type="SAM" id="Phobius"/>
    </source>
</evidence>
<gene>
    <name evidence="5" type="ORF">NCTC13316_01873</name>
</gene>
<evidence type="ECO:0000313" key="5">
    <source>
        <dbReference type="EMBL" id="STX51775.1"/>
    </source>
</evidence>
<reference evidence="5 6" key="1">
    <citation type="submission" date="2018-06" db="EMBL/GenBank/DDBJ databases">
        <authorList>
            <consortium name="Pathogen Informatics"/>
            <person name="Doyle S."/>
        </authorList>
    </citation>
    <scope>NUCLEOTIDE SEQUENCE [LARGE SCALE GENOMIC DNA]</scope>
    <source>
        <strain evidence="5 6">NCTC13316</strain>
    </source>
</reference>
<dbReference type="Gene3D" id="3.30.300.30">
    <property type="match status" value="1"/>
</dbReference>
<dbReference type="InterPro" id="IPR040097">
    <property type="entry name" value="FAAL/FAAC"/>
</dbReference>
<comment type="similarity">
    <text evidence="1">Belongs to the ATP-dependent AMP-binding enzyme family.</text>
</comment>
<evidence type="ECO:0000256" key="1">
    <source>
        <dbReference type="ARBA" id="ARBA00006432"/>
    </source>
</evidence>
<dbReference type="RefSeq" id="WP_115331389.1">
    <property type="nucleotide sequence ID" value="NZ_CAAAHP010000002.1"/>
</dbReference>
<keyword evidence="2 5" id="KW-0436">Ligase</keyword>
<keyword evidence="6" id="KW-1185">Reference proteome</keyword>
<feature type="domain" description="AMP-dependent synthetase/ligase" evidence="4">
    <location>
        <begin position="37"/>
        <end position="435"/>
    </location>
</feature>
<dbReference type="Gene3D" id="3.40.50.12780">
    <property type="entry name" value="N-terminal domain of ligase-like"/>
    <property type="match status" value="1"/>
</dbReference>
<dbReference type="InterPro" id="IPR042099">
    <property type="entry name" value="ANL_N_sf"/>
</dbReference>
<dbReference type="SUPFAM" id="SSF56801">
    <property type="entry name" value="Acetyl-CoA synthetase-like"/>
    <property type="match status" value="1"/>
</dbReference>
<dbReference type="PANTHER" id="PTHR22754:SF32">
    <property type="entry name" value="DISCO-INTERACTING PROTEIN 2"/>
    <property type="match status" value="1"/>
</dbReference>
<organism evidence="5 6">
    <name type="scientific">Legionella busanensis</name>
    <dbReference type="NCBI Taxonomy" id="190655"/>
    <lineage>
        <taxon>Bacteria</taxon>
        <taxon>Pseudomonadati</taxon>
        <taxon>Pseudomonadota</taxon>
        <taxon>Gammaproteobacteria</taxon>
        <taxon>Legionellales</taxon>
        <taxon>Legionellaceae</taxon>
        <taxon>Legionella</taxon>
    </lineage>
</organism>
<sequence>MRKKLDFNNVIDLFNDRWQISPHHPLYFYSTTGHTKDSICYSYDGMRHKILSIAALIQANTQPGDRVLMIFAPGIDYITTFWACLFAGVLAVPAYPPFDKNTVEKLQAIINNATPKLILSNQEIISNIKKLSLFKTFATNKLLKNLAYKFSNKTSELCEWDFEKFRWLDIGKANKNWAEKYKPITIKPNDVAYLQYTSGSTAMPKGVMVTHRNILANLSLVLQTIGEQENDRMVSWLPPYHDMGLIGNLLFPVYAQIPILMMSPITFLRHPYLWLNAISDFKATVSGGPNFAFELCERKIDPKQLAPNFSLASWRVAYNGAEPINYHTLENFYLKFKEYCFKKQAYYPLYGLAEATVFVSGKDKDDHLTYLPVKKSSLQQHNIVLNDKQVNSTVLVSCGKPKVPTIIISETLQPCAEGEIGEIWLQGDSVTLGYWQKEQDTKEAYQATLPGDDSNQTYLRTGDLGFLYYGNLYITGRIKDLIIINGKNHYPHDIELVVHATHPLIRLGCTAAFSLVSDGQEKLAIVAELKEPANLNVYLIIIQKIRAIVNLHHSLDPFSIALLPPKTLPKTTSGKLRRNYTKQLLENNQLELLYNWCLEAEVVQ</sequence>
<dbReference type="PANTHER" id="PTHR22754">
    <property type="entry name" value="DISCO-INTERACTING PROTEIN 2 DIP2 -RELATED"/>
    <property type="match status" value="1"/>
</dbReference>
<dbReference type="GO" id="GO:0006633">
    <property type="term" value="P:fatty acid biosynthetic process"/>
    <property type="evidence" value="ECO:0007669"/>
    <property type="project" value="TreeGrafter"/>
</dbReference>
<proteinExistence type="inferred from homology"/>
<dbReference type="InterPro" id="IPR000873">
    <property type="entry name" value="AMP-dep_synth/lig_dom"/>
</dbReference>
<dbReference type="Pfam" id="PF00501">
    <property type="entry name" value="AMP-binding"/>
    <property type="match status" value="1"/>
</dbReference>
<dbReference type="GO" id="GO:0005886">
    <property type="term" value="C:plasma membrane"/>
    <property type="evidence" value="ECO:0007669"/>
    <property type="project" value="TreeGrafter"/>
</dbReference>
<dbReference type="AlphaFoldDB" id="A0A378JKL6"/>
<dbReference type="EMBL" id="UGOD01000001">
    <property type="protein sequence ID" value="STX51775.1"/>
    <property type="molecule type" value="Genomic_DNA"/>
</dbReference>
<dbReference type="FunFam" id="3.40.50.12780:FF:000013">
    <property type="entry name" value="Long-chain-fatty-acid--AMP ligase FadD32"/>
    <property type="match status" value="1"/>
</dbReference>
<keyword evidence="3" id="KW-0812">Transmembrane</keyword>